<dbReference type="EMBL" id="MBAD02000670">
    <property type="protein sequence ID" value="RLN64416.1"/>
    <property type="molecule type" value="Genomic_DNA"/>
</dbReference>
<organism evidence="2 3">
    <name type="scientific">Phytophthora kernoviae</name>
    <dbReference type="NCBI Taxonomy" id="325452"/>
    <lineage>
        <taxon>Eukaryota</taxon>
        <taxon>Sar</taxon>
        <taxon>Stramenopiles</taxon>
        <taxon>Oomycota</taxon>
        <taxon>Peronosporomycetes</taxon>
        <taxon>Peronosporales</taxon>
        <taxon>Peronosporaceae</taxon>
        <taxon>Phytophthora</taxon>
    </lineage>
</organism>
<evidence type="ECO:0000256" key="1">
    <source>
        <dbReference type="SAM" id="Phobius"/>
    </source>
</evidence>
<name>A0A3R7KBD1_9STRA</name>
<protein>
    <submittedName>
        <fullName evidence="2">Uncharacterized protein</fullName>
    </submittedName>
</protein>
<keyword evidence="1" id="KW-0472">Membrane</keyword>
<keyword evidence="1" id="KW-0812">Transmembrane</keyword>
<feature type="transmembrane region" description="Helical" evidence="1">
    <location>
        <begin position="21"/>
        <end position="43"/>
    </location>
</feature>
<dbReference type="Proteomes" id="UP000284657">
    <property type="component" value="Unassembled WGS sequence"/>
</dbReference>
<sequence>MTGVVLVILDNEYIEDLDSKLVLRVGNAALTVFLLGLICWRFVVERGILIRRNVLPPNVMVIGMPKQLLQLVLELSICAIFVPPGTSGSFDVREWKFYTDAETDGTSNSQKTSCGAPFIVEGGGCYLEYSYPFETLGLLSLLRLYMVPRVIRNLSSVARY</sequence>
<dbReference type="AlphaFoldDB" id="A0A3R7KBD1"/>
<evidence type="ECO:0000313" key="2">
    <source>
        <dbReference type="EMBL" id="RLN64416.1"/>
    </source>
</evidence>
<keyword evidence="1" id="KW-1133">Transmembrane helix</keyword>
<dbReference type="GO" id="GO:0016286">
    <property type="term" value="F:small conductance calcium-activated potassium channel activity"/>
    <property type="evidence" value="ECO:0007669"/>
    <property type="project" value="InterPro"/>
</dbReference>
<proteinExistence type="predicted"/>
<comment type="caution">
    <text evidence="2">The sequence shown here is derived from an EMBL/GenBank/DDBJ whole genome shotgun (WGS) entry which is preliminary data.</text>
</comment>
<accession>A0A3R7KBD1</accession>
<reference evidence="2 3" key="1">
    <citation type="submission" date="2018-07" db="EMBL/GenBank/DDBJ databases">
        <title>Genome sequencing of oomycete isolates from Chile give support for New Zealand origin for Phytophthora kernoviae and make available the first Nothophytophthora sp. genome.</title>
        <authorList>
            <person name="Studholme D.J."/>
            <person name="Sanfuentes E."/>
            <person name="Panda P."/>
            <person name="Hill R."/>
            <person name="Sambles C."/>
            <person name="Grant M."/>
            <person name="Williams N.M."/>
            <person name="Mcdougal R.L."/>
        </authorList>
    </citation>
    <scope>NUCLEOTIDE SEQUENCE [LARGE SCALE GENOMIC DNA]</scope>
    <source>
        <strain evidence="2">Chile7</strain>
    </source>
</reference>
<dbReference type="InterPro" id="IPR015449">
    <property type="entry name" value="K_chnl_Ca-activ_SK"/>
</dbReference>
<dbReference type="PANTHER" id="PTHR10153">
    <property type="entry name" value="SMALL CONDUCTANCE CALCIUM-ACTIVATED POTASSIUM CHANNEL"/>
    <property type="match status" value="1"/>
</dbReference>
<gene>
    <name evidence="2" type="ORF">BBJ29_002000</name>
</gene>
<evidence type="ECO:0000313" key="3">
    <source>
        <dbReference type="Proteomes" id="UP000284657"/>
    </source>
</evidence>
<dbReference type="GO" id="GO:0016020">
    <property type="term" value="C:membrane"/>
    <property type="evidence" value="ECO:0007669"/>
    <property type="project" value="InterPro"/>
</dbReference>